<protein>
    <recommendedName>
        <fullName evidence="3">Sigma-70 family RNA polymerase sigma factor</fullName>
    </recommendedName>
</protein>
<keyword evidence="2" id="KW-1185">Reference proteome</keyword>
<gene>
    <name evidence="1" type="ORF">R5W23_003666</name>
</gene>
<sequence>MQNYHQEDIAALLLAVGRDFDRKEHRKNAHQEHLAEVFLRVVAELDKENGKTIHSLEAFVRSVGAEEFRRASWRERKQAQRHTPTADDTALECGVAHGARRAPLSYASPLDELIVKEESAVLATFLARLPEAEAQLVRTLPRGSSTHSLNDIAQQSGTSVRTIQRRRGRLVASFRAEVAG</sequence>
<dbReference type="SUPFAM" id="SSF88659">
    <property type="entry name" value="Sigma3 and sigma4 domains of RNA polymerase sigma factors"/>
    <property type="match status" value="1"/>
</dbReference>
<dbReference type="EMBL" id="JAXBLV010000210">
    <property type="protein sequence ID" value="MDY3562205.1"/>
    <property type="molecule type" value="Genomic_DNA"/>
</dbReference>
<name>A0ABU5F4F0_9BACT</name>
<dbReference type="RefSeq" id="WP_320688533.1">
    <property type="nucleotide sequence ID" value="NZ_JAXBLV010000210.1"/>
</dbReference>
<evidence type="ECO:0008006" key="3">
    <source>
        <dbReference type="Google" id="ProtNLM"/>
    </source>
</evidence>
<organism evidence="1 2">
    <name type="scientific">Gemmata algarum</name>
    <dbReference type="NCBI Taxonomy" id="2975278"/>
    <lineage>
        <taxon>Bacteria</taxon>
        <taxon>Pseudomonadati</taxon>
        <taxon>Planctomycetota</taxon>
        <taxon>Planctomycetia</taxon>
        <taxon>Gemmatales</taxon>
        <taxon>Gemmataceae</taxon>
        <taxon>Gemmata</taxon>
    </lineage>
</organism>
<dbReference type="Proteomes" id="UP001272242">
    <property type="component" value="Unassembled WGS sequence"/>
</dbReference>
<evidence type="ECO:0000313" key="2">
    <source>
        <dbReference type="Proteomes" id="UP001272242"/>
    </source>
</evidence>
<evidence type="ECO:0000313" key="1">
    <source>
        <dbReference type="EMBL" id="MDY3562205.1"/>
    </source>
</evidence>
<dbReference type="InterPro" id="IPR013324">
    <property type="entry name" value="RNA_pol_sigma_r3/r4-like"/>
</dbReference>
<accession>A0ABU5F4F0</accession>
<proteinExistence type="predicted"/>
<comment type="caution">
    <text evidence="1">The sequence shown here is derived from an EMBL/GenBank/DDBJ whole genome shotgun (WGS) entry which is preliminary data.</text>
</comment>
<reference evidence="2" key="1">
    <citation type="journal article" date="2023" name="Mar. Drugs">
        <title>Gemmata algarum, a Novel Planctomycete Isolated from an Algal Mat, Displays Antimicrobial Activity.</title>
        <authorList>
            <person name="Kumar G."/>
            <person name="Kallscheuer N."/>
            <person name="Kashif M."/>
            <person name="Ahamad S."/>
            <person name="Jagadeeshwari U."/>
            <person name="Pannikurungottu S."/>
            <person name="Haufschild T."/>
            <person name="Kabuu M."/>
            <person name="Sasikala C."/>
            <person name="Jogler C."/>
            <person name="Ramana C."/>
        </authorList>
    </citation>
    <scope>NUCLEOTIDE SEQUENCE [LARGE SCALE GENOMIC DNA]</scope>
    <source>
        <strain evidence="2">JC673</strain>
    </source>
</reference>